<dbReference type="SUPFAM" id="SSF53756">
    <property type="entry name" value="UDP-Glycosyltransferase/glycogen phosphorylase"/>
    <property type="match status" value="1"/>
</dbReference>
<dbReference type="Proteomes" id="UP001292084">
    <property type="component" value="Unassembled WGS sequence"/>
</dbReference>
<evidence type="ECO:0000313" key="1">
    <source>
        <dbReference type="EMBL" id="MDZ5710908.1"/>
    </source>
</evidence>
<dbReference type="EMBL" id="JAXQNN010000001">
    <property type="protein sequence ID" value="MDZ5710908.1"/>
    <property type="molecule type" value="Genomic_DNA"/>
</dbReference>
<protein>
    <submittedName>
        <fullName evidence="1">Glycosyltransferase family 4 protein</fullName>
    </submittedName>
</protein>
<proteinExistence type="predicted"/>
<keyword evidence="2" id="KW-1185">Reference proteome</keyword>
<sequence length="379" mass="43686">MKVLFIRSNPVSPDPRVEKEADSLMKNGYEVSIVSWNREKNGKNKKGQLKLKNGKVDIEWIQIESGYGNGLKNIYPLLKFQIKLFIYLVRHTKEFDCVHACDFDTVLPANLIAKLLNKKIVYDIFDYYVDAFSVPRTLKPVVEKIDIQMMNSADAVIITNESRKEQIKKSSPKNLLIIHNSPVHTAKTHDKHAEKTVSGRLSFAYFGIFSNGRLLEEILSVFENRKDIELHIGGFGLLEPEVIKASENHENIIYYGKVPYDRVIEVESSCDVLFATYDPEVPNHRFSSPNKLYEAMMLGKPIIVSKGTGLDHLIEEYELGRSIDYTREGFEQAVNEFSGMLPNIEQIYQHVTNVYQEMFSWDIMENRLVDIYHQLEKGR</sequence>
<dbReference type="Gene3D" id="3.40.50.2000">
    <property type="entry name" value="Glycogen Phosphorylase B"/>
    <property type="match status" value="2"/>
</dbReference>
<organism evidence="1 2">
    <name type="scientific">Jeotgalibacillus haloalkalitolerans</name>
    <dbReference type="NCBI Taxonomy" id="3104292"/>
    <lineage>
        <taxon>Bacteria</taxon>
        <taxon>Bacillati</taxon>
        <taxon>Bacillota</taxon>
        <taxon>Bacilli</taxon>
        <taxon>Bacillales</taxon>
        <taxon>Caryophanaceae</taxon>
        <taxon>Jeotgalibacillus</taxon>
    </lineage>
</organism>
<dbReference type="RefSeq" id="WP_322419937.1">
    <property type="nucleotide sequence ID" value="NZ_JAXQNN010000001.1"/>
</dbReference>
<dbReference type="Pfam" id="PF13692">
    <property type="entry name" value="Glyco_trans_1_4"/>
    <property type="match status" value="1"/>
</dbReference>
<evidence type="ECO:0000313" key="2">
    <source>
        <dbReference type="Proteomes" id="UP001292084"/>
    </source>
</evidence>
<dbReference type="PANTHER" id="PTHR45947">
    <property type="entry name" value="SULFOQUINOVOSYL TRANSFERASE SQD2"/>
    <property type="match status" value="1"/>
</dbReference>
<dbReference type="PANTHER" id="PTHR45947:SF3">
    <property type="entry name" value="SULFOQUINOVOSYL TRANSFERASE SQD2"/>
    <property type="match status" value="1"/>
</dbReference>
<reference evidence="1 2" key="1">
    <citation type="submission" date="2023-12" db="EMBL/GenBank/DDBJ databases">
        <title>Jeotgalibacillus haloalkaliphilus sp. nov., a novel salt-tolerant bacteria, isolated from the estuary of the Fenhe River into the Yellow River.</title>
        <authorList>
            <person name="Li Y."/>
        </authorList>
    </citation>
    <scope>NUCLEOTIDE SEQUENCE [LARGE SCALE GENOMIC DNA]</scope>
    <source>
        <strain evidence="1 2">HH7-29</strain>
    </source>
</reference>
<name>A0ABU5KIE6_9BACL</name>
<accession>A0ABU5KIE6</accession>
<gene>
    <name evidence="1" type="ORF">UFB30_01685</name>
</gene>
<dbReference type="InterPro" id="IPR050194">
    <property type="entry name" value="Glycosyltransferase_grp1"/>
</dbReference>
<dbReference type="CDD" id="cd03794">
    <property type="entry name" value="GT4_WbuB-like"/>
    <property type="match status" value="1"/>
</dbReference>
<comment type="caution">
    <text evidence="1">The sequence shown here is derived from an EMBL/GenBank/DDBJ whole genome shotgun (WGS) entry which is preliminary data.</text>
</comment>